<evidence type="ECO:0000313" key="1">
    <source>
        <dbReference type="EMBL" id="KAI5653887.1"/>
    </source>
</evidence>
<evidence type="ECO:0000313" key="2">
    <source>
        <dbReference type="Proteomes" id="UP001060085"/>
    </source>
</evidence>
<reference evidence="2" key="1">
    <citation type="journal article" date="2023" name="Nat. Plants">
        <title>Single-cell RNA sequencing provides a high-resolution roadmap for understanding the multicellular compartmentation of specialized metabolism.</title>
        <authorList>
            <person name="Sun S."/>
            <person name="Shen X."/>
            <person name="Li Y."/>
            <person name="Li Y."/>
            <person name="Wang S."/>
            <person name="Li R."/>
            <person name="Zhang H."/>
            <person name="Shen G."/>
            <person name="Guo B."/>
            <person name="Wei J."/>
            <person name="Xu J."/>
            <person name="St-Pierre B."/>
            <person name="Chen S."/>
            <person name="Sun C."/>
        </authorList>
    </citation>
    <scope>NUCLEOTIDE SEQUENCE [LARGE SCALE GENOMIC DNA]</scope>
</reference>
<keyword evidence="2" id="KW-1185">Reference proteome</keyword>
<gene>
    <name evidence="1" type="ORF">M9H77_31074</name>
</gene>
<comment type="caution">
    <text evidence="1">The sequence shown here is derived from an EMBL/GenBank/DDBJ whole genome shotgun (WGS) entry which is preliminary data.</text>
</comment>
<name>A0ACC0A0C3_CATRO</name>
<accession>A0ACC0A0C3</accession>
<dbReference type="Proteomes" id="UP001060085">
    <property type="component" value="Linkage Group LG07"/>
</dbReference>
<protein>
    <submittedName>
        <fullName evidence="1">Uncharacterized protein</fullName>
    </submittedName>
</protein>
<proteinExistence type="predicted"/>
<organism evidence="1 2">
    <name type="scientific">Catharanthus roseus</name>
    <name type="common">Madagascar periwinkle</name>
    <name type="synonym">Vinca rosea</name>
    <dbReference type="NCBI Taxonomy" id="4058"/>
    <lineage>
        <taxon>Eukaryota</taxon>
        <taxon>Viridiplantae</taxon>
        <taxon>Streptophyta</taxon>
        <taxon>Embryophyta</taxon>
        <taxon>Tracheophyta</taxon>
        <taxon>Spermatophyta</taxon>
        <taxon>Magnoliopsida</taxon>
        <taxon>eudicotyledons</taxon>
        <taxon>Gunneridae</taxon>
        <taxon>Pentapetalae</taxon>
        <taxon>asterids</taxon>
        <taxon>lamiids</taxon>
        <taxon>Gentianales</taxon>
        <taxon>Apocynaceae</taxon>
        <taxon>Rauvolfioideae</taxon>
        <taxon>Vinceae</taxon>
        <taxon>Catharanthinae</taxon>
        <taxon>Catharanthus</taxon>
    </lineage>
</organism>
<dbReference type="EMBL" id="CM044707">
    <property type="protein sequence ID" value="KAI5653887.1"/>
    <property type="molecule type" value="Genomic_DNA"/>
</dbReference>
<sequence length="141" mass="15757">MSFSLNPSALYYELSFKELKLLESYSSHVSICGDKELVGLEAKYKLSCYDLELLPSDIFTKSVIDCAFHEIIVGVSDDIFQICDLSLVVDPMSKSSSFHDSLGKQLLLRCAKREQSCFDPNSKQQSEDSQGKPKISTNRAS</sequence>